<protein>
    <submittedName>
        <fullName evidence="2">Uncharacterized protein</fullName>
    </submittedName>
</protein>
<gene>
    <name evidence="2" type="ORF">C4532_16995</name>
</gene>
<comment type="caution">
    <text evidence="2">The sequence shown here is derived from an EMBL/GenBank/DDBJ whole genome shotgun (WGS) entry which is preliminary data.</text>
</comment>
<accession>A0A419ERG0</accession>
<feature type="region of interest" description="Disordered" evidence="1">
    <location>
        <begin position="75"/>
        <end position="96"/>
    </location>
</feature>
<dbReference type="AlphaFoldDB" id="A0A419ERG0"/>
<name>A0A419ERG0_9BACT</name>
<sequence>MFLGTQTDSAAMDASYGECEKRGRRMSKGITFDEVLDMIDSLPAEQRESLIEIVKSRLIEERRDRLAKSIKKARREYKHGKASRGTVDDLMNELAK</sequence>
<dbReference type="EMBL" id="QZKI01000121">
    <property type="protein sequence ID" value="RJP65923.1"/>
    <property type="molecule type" value="Genomic_DNA"/>
</dbReference>
<reference evidence="2 3" key="1">
    <citation type="journal article" date="2017" name="ISME J.">
        <title>Energy and carbon metabolisms in a deep terrestrial subsurface fluid microbial community.</title>
        <authorList>
            <person name="Momper L."/>
            <person name="Jungbluth S.P."/>
            <person name="Lee M.D."/>
            <person name="Amend J.P."/>
        </authorList>
    </citation>
    <scope>NUCLEOTIDE SEQUENCE [LARGE SCALE GENOMIC DNA]</scope>
    <source>
        <strain evidence="2">SURF_17</strain>
    </source>
</reference>
<dbReference type="Proteomes" id="UP000285961">
    <property type="component" value="Unassembled WGS sequence"/>
</dbReference>
<evidence type="ECO:0000313" key="2">
    <source>
        <dbReference type="EMBL" id="RJP65923.1"/>
    </source>
</evidence>
<organism evidence="2 3">
    <name type="scientific">Candidatus Abyssobacteria bacterium SURF_17</name>
    <dbReference type="NCBI Taxonomy" id="2093361"/>
    <lineage>
        <taxon>Bacteria</taxon>
        <taxon>Pseudomonadati</taxon>
        <taxon>Candidatus Hydrogenedentota</taxon>
        <taxon>Candidatus Abyssobacteria</taxon>
    </lineage>
</organism>
<evidence type="ECO:0000256" key="1">
    <source>
        <dbReference type="SAM" id="MobiDB-lite"/>
    </source>
</evidence>
<evidence type="ECO:0000313" key="3">
    <source>
        <dbReference type="Proteomes" id="UP000285961"/>
    </source>
</evidence>
<proteinExistence type="predicted"/>